<sequence length="888" mass="94758">MDVVETGLRQWAELPTLALFQRLDSSPRGLTEAEAASRVTRFGSNIAPLHEPTNGFGARAWDAVRSPFVLLLAALGGVFVVVGDPRGATTVGVMVTLAVGLRIWQQSRSVRAANALQRLVACTATVRRRADAGSDPREREVASEDLVPGDVLLLRPGDVVAADVRIVTAQGLVVDQASLSGESLPVAKTAQPTSDQRPPLLLNADCLCLSGTAVVAGTATSVVIATGADSSVGSAARVAEHRRPESSFDRGVRGVGWTLVRFMMVLAPIVLVVNGTMSGDWARAAMFALAVAVGLTPEMLPVILTTNLARGATKLARHKVVVRRLNVIQDLGAIDVLCVDKTGTLTEDRIVYSQSVDVTGCLDDAVTELAGLAVHFQDGPHNRLDDAIAEMAVESELEALADAVYDKVDEIGFDHARARSSVVISRQAGEHILICKGDPREVLPRCSGVRIGGHTGDLDELAAARARHLIDGIHGQGMRLLAVAVRSGPARLDRYDETDERDLVLVGFVGFVDPVRDSAAHAIRLLDEHSVAVKMLTGDNAAIALRVADQIGLKTEMTLSGAQIDELDDETLRGVVQRSQVFAELAPEHKTRIVSALRGAGQAVGFLGDGVNDVGALRIADAGIAVDSATDVTKRAADLILLDPDLAVVARGVIEGRRTLTNTMKYVKITASSNFGNVLSVLLASVLLPFLPMMPIQLMIQNLLYDTAQLTLPWDRVDRHALLSPQRWDSRGLVGFMTRFGVLSSVFDIATFAVLWWVFRAGTHPALFQTGWFVEGLLTQLLIVLVLRTPGLPWRDARPAPVVVMGAVMAAVVGVLLTFSSLAPGLQLTSPPGAYWLWVFVVTAAYGFAAQLVKQRYLRRGRGWLVASGAANPEPHSTTSGDGPGLRN</sequence>
<dbReference type="PROSITE" id="PS00154">
    <property type="entry name" value="ATPASE_E1_E2"/>
    <property type="match status" value="1"/>
</dbReference>
<gene>
    <name evidence="22" type="primary">mgtA</name>
    <name evidence="22" type="ORF">CG716_00060</name>
</gene>
<evidence type="ECO:0000256" key="20">
    <source>
        <dbReference type="SAM" id="Phobius"/>
    </source>
</evidence>
<dbReference type="InterPro" id="IPR036412">
    <property type="entry name" value="HAD-like_sf"/>
</dbReference>
<dbReference type="InterPro" id="IPR006415">
    <property type="entry name" value="P-type_ATPase_IIIB"/>
</dbReference>
<feature type="transmembrane region" description="Helical" evidence="20">
    <location>
        <begin position="63"/>
        <end position="82"/>
    </location>
</feature>
<evidence type="ECO:0000256" key="18">
    <source>
        <dbReference type="ARBA" id="ARBA00049360"/>
    </source>
</evidence>
<dbReference type="Gene3D" id="3.40.1110.10">
    <property type="entry name" value="Calcium-transporting ATPase, cytoplasmic domain N"/>
    <property type="match status" value="1"/>
</dbReference>
<evidence type="ECO:0000313" key="23">
    <source>
        <dbReference type="Proteomes" id="UP000216063"/>
    </source>
</evidence>
<dbReference type="SUPFAM" id="SSF81665">
    <property type="entry name" value="Calcium ATPase, transmembrane domain M"/>
    <property type="match status" value="1"/>
</dbReference>
<feature type="region of interest" description="Disordered" evidence="19">
    <location>
        <begin position="869"/>
        <end position="888"/>
    </location>
</feature>
<feature type="transmembrane region" description="Helical" evidence="20">
    <location>
        <begin position="740"/>
        <end position="759"/>
    </location>
</feature>
<comment type="subcellular location">
    <subcellularLocation>
        <location evidence="2">Cell inner membrane</location>
        <topology evidence="2">Multi-pass membrane protein</topology>
    </subcellularLocation>
</comment>
<dbReference type="Gene3D" id="1.20.1110.10">
    <property type="entry name" value="Calcium-transporting ATPase, transmembrane domain"/>
    <property type="match status" value="1"/>
</dbReference>
<evidence type="ECO:0000256" key="16">
    <source>
        <dbReference type="ARBA" id="ARBA00029806"/>
    </source>
</evidence>
<feature type="transmembrane region" description="Helical" evidence="20">
    <location>
        <begin position="285"/>
        <end position="309"/>
    </location>
</feature>
<dbReference type="GO" id="GO:0005886">
    <property type="term" value="C:plasma membrane"/>
    <property type="evidence" value="ECO:0007669"/>
    <property type="project" value="UniProtKB-SubCell"/>
</dbReference>
<keyword evidence="15 20" id="KW-0472">Membrane</keyword>
<comment type="caution">
    <text evidence="22">The sequence shown here is derived from an EMBL/GenBank/DDBJ whole genome shotgun (WGS) entry which is preliminary data.</text>
</comment>
<dbReference type="GO" id="GO:0015444">
    <property type="term" value="F:P-type magnesium transporter activity"/>
    <property type="evidence" value="ECO:0007669"/>
    <property type="project" value="UniProtKB-EC"/>
</dbReference>
<dbReference type="InterPro" id="IPR023298">
    <property type="entry name" value="ATPase_P-typ_TM_dom_sf"/>
</dbReference>
<dbReference type="InterPro" id="IPR018303">
    <property type="entry name" value="ATPase_P-typ_P_site"/>
</dbReference>
<evidence type="ECO:0000256" key="13">
    <source>
        <dbReference type="ARBA" id="ARBA00022967"/>
    </source>
</evidence>
<dbReference type="RefSeq" id="WP_094475345.1">
    <property type="nucleotide sequence ID" value="NZ_NOZR01000001.1"/>
</dbReference>
<dbReference type="EMBL" id="NOZR01000001">
    <property type="protein sequence ID" value="OYN82660.1"/>
    <property type="molecule type" value="Genomic_DNA"/>
</dbReference>
<dbReference type="SFLD" id="SFLDF00027">
    <property type="entry name" value="p-type_atpase"/>
    <property type="match status" value="1"/>
</dbReference>
<dbReference type="InterPro" id="IPR044492">
    <property type="entry name" value="P_typ_ATPase_HD_dom"/>
</dbReference>
<dbReference type="Gene3D" id="3.40.50.1000">
    <property type="entry name" value="HAD superfamily/HAD-like"/>
    <property type="match status" value="1"/>
</dbReference>
<keyword evidence="23" id="KW-1185">Reference proteome</keyword>
<dbReference type="Proteomes" id="UP000216063">
    <property type="component" value="Unassembled WGS sequence"/>
</dbReference>
<evidence type="ECO:0000256" key="19">
    <source>
        <dbReference type="SAM" id="MobiDB-lite"/>
    </source>
</evidence>
<evidence type="ECO:0000256" key="11">
    <source>
        <dbReference type="ARBA" id="ARBA00022840"/>
    </source>
</evidence>
<proteinExistence type="inferred from homology"/>
<evidence type="ECO:0000313" key="22">
    <source>
        <dbReference type="EMBL" id="OYN82660.1"/>
    </source>
</evidence>
<dbReference type="OrthoDB" id="9814270at2"/>
<evidence type="ECO:0000256" key="12">
    <source>
        <dbReference type="ARBA" id="ARBA00022842"/>
    </source>
</evidence>
<dbReference type="InterPro" id="IPR006068">
    <property type="entry name" value="ATPase_P-typ_cation-transptr_C"/>
</dbReference>
<dbReference type="InterPro" id="IPR004014">
    <property type="entry name" value="ATPase_P-typ_cation-transptr_N"/>
</dbReference>
<dbReference type="InterPro" id="IPR023214">
    <property type="entry name" value="HAD_sf"/>
</dbReference>
<dbReference type="EC" id="7.2.2.14" evidence="4"/>
<evidence type="ECO:0000256" key="1">
    <source>
        <dbReference type="ARBA" id="ARBA00003954"/>
    </source>
</evidence>
<evidence type="ECO:0000256" key="15">
    <source>
        <dbReference type="ARBA" id="ARBA00023136"/>
    </source>
</evidence>
<evidence type="ECO:0000256" key="5">
    <source>
        <dbReference type="ARBA" id="ARBA00013555"/>
    </source>
</evidence>
<feature type="transmembrane region" description="Helical" evidence="20">
    <location>
        <begin position="835"/>
        <end position="853"/>
    </location>
</feature>
<evidence type="ECO:0000256" key="8">
    <source>
        <dbReference type="ARBA" id="ARBA00022553"/>
    </source>
</evidence>
<dbReference type="PANTHER" id="PTHR42861">
    <property type="entry name" value="CALCIUM-TRANSPORTING ATPASE"/>
    <property type="match status" value="1"/>
</dbReference>
<keyword evidence="10" id="KW-0547">Nucleotide-binding</keyword>
<dbReference type="SUPFAM" id="SSF81653">
    <property type="entry name" value="Calcium ATPase, transduction domain A"/>
    <property type="match status" value="1"/>
</dbReference>
<dbReference type="Gene3D" id="2.70.150.10">
    <property type="entry name" value="Calcium-transporting ATPase, cytoplasmic transduction domain A"/>
    <property type="match status" value="1"/>
</dbReference>
<dbReference type="NCBIfam" id="TIGR01494">
    <property type="entry name" value="ATPase_P-type"/>
    <property type="match status" value="2"/>
</dbReference>
<dbReference type="InterPro" id="IPR008250">
    <property type="entry name" value="ATPase_P-typ_transduc_dom_A_sf"/>
</dbReference>
<dbReference type="Pfam" id="PF00122">
    <property type="entry name" value="E1-E2_ATPase"/>
    <property type="match status" value="1"/>
</dbReference>
<organism evidence="22 23">
    <name type="scientific">Mycolicibacterium sphagni</name>
    <dbReference type="NCBI Taxonomy" id="1786"/>
    <lineage>
        <taxon>Bacteria</taxon>
        <taxon>Bacillati</taxon>
        <taxon>Actinomycetota</taxon>
        <taxon>Actinomycetes</taxon>
        <taxon>Mycobacteriales</taxon>
        <taxon>Mycobacteriaceae</taxon>
        <taxon>Mycolicibacterium</taxon>
    </lineage>
</organism>
<evidence type="ECO:0000259" key="21">
    <source>
        <dbReference type="SMART" id="SM00831"/>
    </source>
</evidence>
<feature type="transmembrane region" description="Helical" evidence="20">
    <location>
        <begin position="802"/>
        <end position="823"/>
    </location>
</feature>
<dbReference type="Pfam" id="PF00689">
    <property type="entry name" value="Cation_ATPase_C"/>
    <property type="match status" value="1"/>
</dbReference>
<keyword evidence="6" id="KW-1003">Cell membrane</keyword>
<keyword evidence="13" id="KW-1278">Translocase</keyword>
<comment type="catalytic activity">
    <reaction evidence="18">
        <text>ATP + H2O = ADP + phosphate + H(+)</text>
        <dbReference type="Rhea" id="RHEA:13065"/>
        <dbReference type="ChEBI" id="CHEBI:15377"/>
        <dbReference type="ChEBI" id="CHEBI:15378"/>
        <dbReference type="ChEBI" id="CHEBI:30616"/>
        <dbReference type="ChEBI" id="CHEBI:43474"/>
        <dbReference type="ChEBI" id="CHEBI:456216"/>
    </reaction>
</comment>
<feature type="domain" description="Cation-transporting P-type ATPase N-terminal" evidence="21">
    <location>
        <begin position="10"/>
        <end position="84"/>
    </location>
</feature>
<evidence type="ECO:0000256" key="10">
    <source>
        <dbReference type="ARBA" id="ARBA00022741"/>
    </source>
</evidence>
<comment type="catalytic activity">
    <reaction evidence="17">
        <text>Mg(2+)(out) + ATP + H2O = Mg(2+)(in) + ADP + phosphate + H(+)</text>
        <dbReference type="Rhea" id="RHEA:10260"/>
        <dbReference type="ChEBI" id="CHEBI:15377"/>
        <dbReference type="ChEBI" id="CHEBI:15378"/>
        <dbReference type="ChEBI" id="CHEBI:18420"/>
        <dbReference type="ChEBI" id="CHEBI:30616"/>
        <dbReference type="ChEBI" id="CHEBI:43474"/>
        <dbReference type="ChEBI" id="CHEBI:456216"/>
        <dbReference type="EC" id="7.2.2.14"/>
    </reaction>
</comment>
<dbReference type="InterPro" id="IPR001757">
    <property type="entry name" value="P_typ_ATPase"/>
</dbReference>
<keyword evidence="7" id="KW-0997">Cell inner membrane</keyword>
<comment type="similarity">
    <text evidence="3">Belongs to the cation transport ATPase (P-type) (TC 3.A.3) family. Type IIIB subfamily.</text>
</comment>
<dbReference type="SMART" id="SM00831">
    <property type="entry name" value="Cation_ATPase_N"/>
    <property type="match status" value="1"/>
</dbReference>
<dbReference type="InterPro" id="IPR023299">
    <property type="entry name" value="ATPase_P-typ_cyto_dom_N"/>
</dbReference>
<dbReference type="Pfam" id="PF00690">
    <property type="entry name" value="Cation_ATPase_N"/>
    <property type="match status" value="1"/>
</dbReference>
<protein>
    <recommendedName>
        <fullName evidence="5">Magnesium-transporting ATPase, P-type 1</fullName>
        <ecNumber evidence="4">7.2.2.14</ecNumber>
    </recommendedName>
    <alternativeName>
        <fullName evidence="16">Mg(2+) transport ATPase, P-type 1</fullName>
    </alternativeName>
</protein>
<comment type="function">
    <text evidence="1">Mediates magnesium influx to the cytosol.</text>
</comment>
<dbReference type="SUPFAM" id="SSF56784">
    <property type="entry name" value="HAD-like"/>
    <property type="match status" value="1"/>
</dbReference>
<feature type="transmembrane region" description="Helical" evidence="20">
    <location>
        <begin position="252"/>
        <end position="273"/>
    </location>
</feature>
<keyword evidence="11" id="KW-0067">ATP-binding</keyword>
<dbReference type="SFLD" id="SFLDG00002">
    <property type="entry name" value="C1.7:_P-type_atpase_like"/>
    <property type="match status" value="1"/>
</dbReference>
<evidence type="ECO:0000256" key="9">
    <source>
        <dbReference type="ARBA" id="ARBA00022692"/>
    </source>
</evidence>
<dbReference type="GO" id="GO:0016887">
    <property type="term" value="F:ATP hydrolysis activity"/>
    <property type="evidence" value="ECO:0007669"/>
    <property type="project" value="InterPro"/>
</dbReference>
<dbReference type="AlphaFoldDB" id="A0A255DUC4"/>
<evidence type="ECO:0000256" key="3">
    <source>
        <dbReference type="ARBA" id="ARBA00008746"/>
    </source>
</evidence>
<feature type="transmembrane region" description="Helical" evidence="20">
    <location>
        <begin position="88"/>
        <end position="104"/>
    </location>
</feature>
<dbReference type="NCBIfam" id="TIGR01524">
    <property type="entry name" value="ATPase-IIIB_Mg"/>
    <property type="match status" value="1"/>
</dbReference>
<evidence type="ECO:0000256" key="7">
    <source>
        <dbReference type="ARBA" id="ARBA00022519"/>
    </source>
</evidence>
<evidence type="ECO:0000256" key="4">
    <source>
        <dbReference type="ARBA" id="ARBA00012786"/>
    </source>
</evidence>
<keyword evidence="8" id="KW-0597">Phosphoprotein</keyword>
<reference evidence="22 23" key="1">
    <citation type="submission" date="2017-07" db="EMBL/GenBank/DDBJ databases">
        <title>The new phylogeny of genus Mycobacterium.</title>
        <authorList>
            <person name="Tortoli E."/>
            <person name="Trovato A."/>
            <person name="Cirillo D.M."/>
        </authorList>
    </citation>
    <scope>NUCLEOTIDE SEQUENCE [LARGE SCALE GENOMIC DNA]</scope>
    <source>
        <strain evidence="22 23">ATCC 33027</strain>
    </source>
</reference>
<keyword evidence="9 20" id="KW-0812">Transmembrane</keyword>
<dbReference type="Pfam" id="PF13246">
    <property type="entry name" value="Cation_ATPase"/>
    <property type="match status" value="1"/>
</dbReference>
<dbReference type="GO" id="GO:0005524">
    <property type="term" value="F:ATP binding"/>
    <property type="evidence" value="ECO:0007669"/>
    <property type="project" value="UniProtKB-KW"/>
</dbReference>
<evidence type="ECO:0000256" key="2">
    <source>
        <dbReference type="ARBA" id="ARBA00004429"/>
    </source>
</evidence>
<keyword evidence="14 20" id="KW-1133">Transmembrane helix</keyword>
<keyword evidence="12" id="KW-0460">Magnesium</keyword>
<dbReference type="SFLD" id="SFLDS00003">
    <property type="entry name" value="Haloacid_Dehalogenase"/>
    <property type="match status" value="1"/>
</dbReference>
<evidence type="ECO:0000256" key="6">
    <source>
        <dbReference type="ARBA" id="ARBA00022475"/>
    </source>
</evidence>
<evidence type="ECO:0000256" key="14">
    <source>
        <dbReference type="ARBA" id="ARBA00022989"/>
    </source>
</evidence>
<dbReference type="InterPro" id="IPR059000">
    <property type="entry name" value="ATPase_P-type_domA"/>
</dbReference>
<accession>A0A255DUC4</accession>
<dbReference type="PRINTS" id="PR01836">
    <property type="entry name" value="MGATPASE"/>
</dbReference>
<evidence type="ECO:0000256" key="17">
    <source>
        <dbReference type="ARBA" id="ARBA00047295"/>
    </source>
</evidence>
<name>A0A255DUC4_9MYCO</name>